<keyword evidence="2" id="KW-0479">Metal-binding</keyword>
<accession>A0ABQ6H6P9</accession>
<dbReference type="PANTHER" id="PTHR30471">
    <property type="entry name" value="DNA REPAIR PROTEIN RADC"/>
    <property type="match status" value="1"/>
</dbReference>
<evidence type="ECO:0000313" key="8">
    <source>
        <dbReference type="EMBL" id="GLX83816.1"/>
    </source>
</evidence>
<dbReference type="Proteomes" id="UP001157134">
    <property type="component" value="Unassembled WGS sequence"/>
</dbReference>
<dbReference type="Pfam" id="PF04002">
    <property type="entry name" value="RadC"/>
    <property type="match status" value="1"/>
</dbReference>
<dbReference type="EMBL" id="BSSV01000001">
    <property type="protein sequence ID" value="GLX83816.1"/>
    <property type="molecule type" value="Genomic_DNA"/>
</dbReference>
<dbReference type="CDD" id="cd08071">
    <property type="entry name" value="MPN_DUF2466"/>
    <property type="match status" value="1"/>
</dbReference>
<dbReference type="Gene3D" id="3.40.140.10">
    <property type="entry name" value="Cytidine Deaminase, domain 2"/>
    <property type="match status" value="1"/>
</dbReference>
<dbReference type="Pfam" id="PF20582">
    <property type="entry name" value="UPF0758_N"/>
    <property type="match status" value="1"/>
</dbReference>
<dbReference type="InterPro" id="IPR020891">
    <property type="entry name" value="UPF0758_CS"/>
</dbReference>
<feature type="domain" description="MPN" evidence="7">
    <location>
        <begin position="103"/>
        <end position="225"/>
    </location>
</feature>
<evidence type="ECO:0000256" key="5">
    <source>
        <dbReference type="ARBA" id="ARBA00023049"/>
    </source>
</evidence>
<dbReference type="PANTHER" id="PTHR30471:SF3">
    <property type="entry name" value="UPF0758 PROTEIN YEES-RELATED"/>
    <property type="match status" value="1"/>
</dbReference>
<name>A0ABQ6H6P9_9GAMM</name>
<gene>
    <name evidence="8" type="ORF">tloyanaT_00680</name>
</gene>
<comment type="similarity">
    <text evidence="6">Belongs to the UPF0758 family.</text>
</comment>
<dbReference type="InterPro" id="IPR037518">
    <property type="entry name" value="MPN"/>
</dbReference>
<dbReference type="NCBIfam" id="TIGR00608">
    <property type="entry name" value="radc"/>
    <property type="match status" value="1"/>
</dbReference>
<comment type="caution">
    <text evidence="8">The sequence shown here is derived from an EMBL/GenBank/DDBJ whole genome shotgun (WGS) entry which is preliminary data.</text>
</comment>
<keyword evidence="1" id="KW-0645">Protease</keyword>
<evidence type="ECO:0000256" key="4">
    <source>
        <dbReference type="ARBA" id="ARBA00022833"/>
    </source>
</evidence>
<dbReference type="InterPro" id="IPR025657">
    <property type="entry name" value="RadC_JAB"/>
</dbReference>
<dbReference type="PROSITE" id="PS01302">
    <property type="entry name" value="UPF0758"/>
    <property type="match status" value="1"/>
</dbReference>
<organism evidence="8 9">
    <name type="scientific">Thalassotalea loyana</name>
    <dbReference type="NCBI Taxonomy" id="280483"/>
    <lineage>
        <taxon>Bacteria</taxon>
        <taxon>Pseudomonadati</taxon>
        <taxon>Pseudomonadota</taxon>
        <taxon>Gammaproteobacteria</taxon>
        <taxon>Alteromonadales</taxon>
        <taxon>Colwelliaceae</taxon>
        <taxon>Thalassotalea</taxon>
    </lineage>
</organism>
<dbReference type="NCBIfam" id="NF000642">
    <property type="entry name" value="PRK00024.1"/>
    <property type="match status" value="1"/>
</dbReference>
<dbReference type="PROSITE" id="PS50249">
    <property type="entry name" value="MPN"/>
    <property type="match status" value="1"/>
</dbReference>
<evidence type="ECO:0000259" key="7">
    <source>
        <dbReference type="PROSITE" id="PS50249"/>
    </source>
</evidence>
<evidence type="ECO:0000256" key="3">
    <source>
        <dbReference type="ARBA" id="ARBA00022801"/>
    </source>
</evidence>
<evidence type="ECO:0000313" key="9">
    <source>
        <dbReference type="Proteomes" id="UP001157134"/>
    </source>
</evidence>
<evidence type="ECO:0000256" key="6">
    <source>
        <dbReference type="RuleBase" id="RU003797"/>
    </source>
</evidence>
<keyword evidence="4" id="KW-0862">Zinc</keyword>
<protein>
    <submittedName>
        <fullName evidence="8">UPF0758 protein</fullName>
    </submittedName>
</protein>
<proteinExistence type="inferred from homology"/>
<dbReference type="InterPro" id="IPR046778">
    <property type="entry name" value="UPF0758_N"/>
</dbReference>
<reference evidence="8 9" key="1">
    <citation type="submission" date="2023-03" db="EMBL/GenBank/DDBJ databases">
        <title>Thalassotalea loyana LMG 22536T draft genome sequence.</title>
        <authorList>
            <person name="Sawabe T."/>
        </authorList>
    </citation>
    <scope>NUCLEOTIDE SEQUENCE [LARGE SCALE GENOMIC DNA]</scope>
    <source>
        <strain evidence="8 9">LMG 22536</strain>
    </source>
</reference>
<dbReference type="InterPro" id="IPR010994">
    <property type="entry name" value="RuvA_2-like"/>
</dbReference>
<keyword evidence="3" id="KW-0378">Hydrolase</keyword>
<keyword evidence="5" id="KW-0482">Metalloprotease</keyword>
<sequence>MERITLWPQHERPREKLLHLGAHTLSDAELLAIFLRTGTKGQHVVDIARHLIKTFGSISGIYQASEQEFCQTNGLGQAKYVQLQACLEMTKRYLAEELVAGEALTSSQKTIAYLSAQLRHEQHELFTMLVLNNQHQIISFEKLFFGTIDAAAVYPRVVVEKTLKQNGAAVILCHNHPSGVAKPSQADIKITERITQALRLIDVQVLDHIIIAGALSYSFAEHGQL</sequence>
<keyword evidence="9" id="KW-1185">Reference proteome</keyword>
<evidence type="ECO:0000256" key="2">
    <source>
        <dbReference type="ARBA" id="ARBA00022723"/>
    </source>
</evidence>
<dbReference type="InterPro" id="IPR001405">
    <property type="entry name" value="UPF0758"/>
</dbReference>
<evidence type="ECO:0000256" key="1">
    <source>
        <dbReference type="ARBA" id="ARBA00022670"/>
    </source>
</evidence>
<dbReference type="Gene3D" id="1.10.150.20">
    <property type="entry name" value="5' to 3' exonuclease, C-terminal subdomain"/>
    <property type="match status" value="1"/>
</dbReference>
<dbReference type="RefSeq" id="WP_284295346.1">
    <property type="nucleotide sequence ID" value="NZ_BSSV01000001.1"/>
</dbReference>
<dbReference type="SUPFAM" id="SSF47781">
    <property type="entry name" value="RuvA domain 2-like"/>
    <property type="match status" value="1"/>
</dbReference>